<dbReference type="InterPro" id="IPR004305">
    <property type="entry name" value="Thiaminase-2/PQQC"/>
</dbReference>
<dbReference type="Proteomes" id="UP000036867">
    <property type="component" value="Unassembled WGS sequence"/>
</dbReference>
<gene>
    <name evidence="11" type="ORF">AMD00_21690</name>
</gene>
<dbReference type="SUPFAM" id="SSF48613">
    <property type="entry name" value="Heme oxygenase-like"/>
    <property type="match status" value="1"/>
</dbReference>
<dbReference type="PANTHER" id="PTHR43198:SF2">
    <property type="entry name" value="SI:CH1073-67J19.1-RELATED"/>
    <property type="match status" value="1"/>
</dbReference>
<keyword evidence="7 9" id="KW-0784">Thiamine biosynthesis</keyword>
<dbReference type="Gene3D" id="1.20.910.10">
    <property type="entry name" value="Heme oxygenase-like"/>
    <property type="match status" value="1"/>
</dbReference>
<comment type="caution">
    <text evidence="11">The sequence shown here is derived from an EMBL/GenBank/DDBJ whole genome shotgun (WGS) entry which is preliminary data.</text>
</comment>
<name>A0A0M0L8M4_9BACL</name>
<dbReference type="CDD" id="cd19364">
    <property type="entry name" value="TenA_C_BsTenA-like"/>
    <property type="match status" value="1"/>
</dbReference>
<dbReference type="RefSeq" id="WP_053419228.1">
    <property type="nucleotide sequence ID" value="NZ_JBCMHV010000024.1"/>
</dbReference>
<evidence type="ECO:0000256" key="9">
    <source>
        <dbReference type="RuleBase" id="RU363093"/>
    </source>
</evidence>
<dbReference type="STRING" id="263475.AMD00_21690"/>
<evidence type="ECO:0000259" key="10">
    <source>
        <dbReference type="Pfam" id="PF03070"/>
    </source>
</evidence>
<evidence type="ECO:0000256" key="2">
    <source>
        <dbReference type="ARBA" id="ARBA00004948"/>
    </source>
</evidence>
<evidence type="ECO:0000313" key="12">
    <source>
        <dbReference type="Proteomes" id="UP000036867"/>
    </source>
</evidence>
<keyword evidence="9" id="KW-0378">Hydrolase</keyword>
<evidence type="ECO:0000256" key="5">
    <source>
        <dbReference type="ARBA" id="ARBA00012684"/>
    </source>
</evidence>
<dbReference type="GO" id="GO:0009229">
    <property type="term" value="P:thiamine diphosphate biosynthetic process"/>
    <property type="evidence" value="ECO:0007669"/>
    <property type="project" value="UniProtKB-UniPathway"/>
</dbReference>
<dbReference type="EMBL" id="LILB01000009">
    <property type="protein sequence ID" value="KOO47430.1"/>
    <property type="molecule type" value="Genomic_DNA"/>
</dbReference>
<reference evidence="12" key="1">
    <citation type="submission" date="2015-08" db="EMBL/GenBank/DDBJ databases">
        <title>Fjat-10028 dsm 16317.</title>
        <authorList>
            <person name="Liu B."/>
            <person name="Wang J."/>
            <person name="Zhu Y."/>
            <person name="Liu G."/>
            <person name="Chen Q."/>
            <person name="Chen Z."/>
            <person name="Lan J."/>
            <person name="Che J."/>
            <person name="Ge C."/>
            <person name="Shi H."/>
            <person name="Pan Z."/>
            <person name="Liu X."/>
        </authorList>
    </citation>
    <scope>NUCLEOTIDE SEQUENCE [LARGE SCALE GENOMIC DNA]</scope>
    <source>
        <strain evidence="12">DSM 16317</strain>
    </source>
</reference>
<dbReference type="Pfam" id="PF03070">
    <property type="entry name" value="TENA_THI-4"/>
    <property type="match status" value="1"/>
</dbReference>
<evidence type="ECO:0000313" key="11">
    <source>
        <dbReference type="EMBL" id="KOO47430.1"/>
    </source>
</evidence>
<dbReference type="GO" id="GO:0050334">
    <property type="term" value="F:thiaminase activity"/>
    <property type="evidence" value="ECO:0007669"/>
    <property type="project" value="UniProtKB-EC"/>
</dbReference>
<dbReference type="NCBIfam" id="TIGR04306">
    <property type="entry name" value="salvage_TenA"/>
    <property type="match status" value="1"/>
</dbReference>
<dbReference type="GeneID" id="301138716"/>
<dbReference type="UniPathway" id="UPA00060"/>
<protein>
    <recommendedName>
        <fullName evidence="6 9">Aminopyrimidine aminohydrolase</fullName>
        <ecNumber evidence="5 9">3.5.99.2</ecNumber>
    </recommendedName>
</protein>
<feature type="domain" description="Thiaminase-2/PQQC" evidence="10">
    <location>
        <begin position="9"/>
        <end position="214"/>
    </location>
</feature>
<evidence type="ECO:0000256" key="3">
    <source>
        <dbReference type="ARBA" id="ARBA00010264"/>
    </source>
</evidence>
<evidence type="ECO:0000256" key="1">
    <source>
        <dbReference type="ARBA" id="ARBA00001881"/>
    </source>
</evidence>
<dbReference type="AlphaFoldDB" id="A0A0M0L8M4"/>
<dbReference type="InterPro" id="IPR050967">
    <property type="entry name" value="Thiamine_Salvage_TenA"/>
</dbReference>
<organism evidence="11 12">
    <name type="scientific">Viridibacillus arvi</name>
    <dbReference type="NCBI Taxonomy" id="263475"/>
    <lineage>
        <taxon>Bacteria</taxon>
        <taxon>Bacillati</taxon>
        <taxon>Bacillota</taxon>
        <taxon>Bacilli</taxon>
        <taxon>Bacillales</taxon>
        <taxon>Caryophanaceae</taxon>
        <taxon>Viridibacillus</taxon>
    </lineage>
</organism>
<evidence type="ECO:0000256" key="4">
    <source>
        <dbReference type="ARBA" id="ARBA00011881"/>
    </source>
</evidence>
<evidence type="ECO:0000256" key="6">
    <source>
        <dbReference type="ARBA" id="ARBA00013647"/>
    </source>
</evidence>
<dbReference type="EC" id="3.5.99.2" evidence="5 9"/>
<dbReference type="InterPro" id="IPR027574">
    <property type="entry name" value="Thiaminase_II"/>
</dbReference>
<dbReference type="InterPro" id="IPR016084">
    <property type="entry name" value="Haem_Oase-like_multi-hlx"/>
</dbReference>
<dbReference type="GO" id="GO:0005829">
    <property type="term" value="C:cytosol"/>
    <property type="evidence" value="ECO:0007669"/>
    <property type="project" value="TreeGrafter"/>
</dbReference>
<comment type="function">
    <text evidence="9">Catalyzes an amino-pyrimidine hydrolysis reaction at the C5' of the pyrimidine moiety of thiamine compounds, a reaction that is part of a thiamine salvage pathway.</text>
</comment>
<keyword evidence="12" id="KW-1185">Reference proteome</keyword>
<dbReference type="PATRIC" id="fig|263475.3.peg.137"/>
<comment type="pathway">
    <text evidence="2 9">Cofactor biosynthesis; thiamine diphosphate biosynthesis.</text>
</comment>
<comment type="catalytic activity">
    <reaction evidence="1 9">
        <text>4-amino-5-aminomethyl-2-methylpyrimidine + H2O = 4-amino-5-hydroxymethyl-2-methylpyrimidine + NH4(+)</text>
        <dbReference type="Rhea" id="RHEA:31799"/>
        <dbReference type="ChEBI" id="CHEBI:15377"/>
        <dbReference type="ChEBI" id="CHEBI:16892"/>
        <dbReference type="ChEBI" id="CHEBI:28938"/>
        <dbReference type="ChEBI" id="CHEBI:63416"/>
        <dbReference type="EC" id="3.5.99.2"/>
    </reaction>
</comment>
<comment type="subunit">
    <text evidence="4">Homotetramer.</text>
</comment>
<dbReference type="GO" id="GO:0009228">
    <property type="term" value="P:thiamine biosynthetic process"/>
    <property type="evidence" value="ECO:0007669"/>
    <property type="project" value="UniProtKB-KW"/>
</dbReference>
<accession>A0A0M0L8M4</accession>
<comment type="catalytic activity">
    <reaction evidence="8 9">
        <text>thiamine + H2O = 5-(2-hydroxyethyl)-4-methylthiazole + 4-amino-5-hydroxymethyl-2-methylpyrimidine + H(+)</text>
        <dbReference type="Rhea" id="RHEA:17509"/>
        <dbReference type="ChEBI" id="CHEBI:15377"/>
        <dbReference type="ChEBI" id="CHEBI:15378"/>
        <dbReference type="ChEBI" id="CHEBI:16892"/>
        <dbReference type="ChEBI" id="CHEBI:17957"/>
        <dbReference type="ChEBI" id="CHEBI:18385"/>
        <dbReference type="EC" id="3.5.99.2"/>
    </reaction>
</comment>
<sequence length="229" mass="27105">MTFCEEVRQECNDLWEGSFQHPFVKSLAAGTLPLDIFQYYVQQDAYYLTHFAKVQALGAVKANDLHTTQRFAKHAESTCIAELSLHEQFFTMLEITDEELTAFEPAPTAYEYVSHMYRSANNGDLADTLAAILPCYWLYYEIGERLKDSKPNHPIYDKWIQTYGSEWFGELVEEQINRMNELAEDLPPARIQQLKEHFRKSSYYEWHFWEMAWTKQQWTIGHYEKELTK</sequence>
<comment type="similarity">
    <text evidence="3 9">Belongs to the TenA family.</text>
</comment>
<evidence type="ECO:0000256" key="8">
    <source>
        <dbReference type="ARBA" id="ARBA00048337"/>
    </source>
</evidence>
<proteinExistence type="inferred from homology"/>
<dbReference type="PANTHER" id="PTHR43198">
    <property type="entry name" value="BIFUNCTIONAL TH2 PROTEIN"/>
    <property type="match status" value="1"/>
</dbReference>
<dbReference type="OrthoDB" id="34166at2"/>
<evidence type="ECO:0000256" key="7">
    <source>
        <dbReference type="ARBA" id="ARBA00022977"/>
    </source>
</evidence>